<dbReference type="PANTHER" id="PTHR11236:SF50">
    <property type="entry name" value="AMINODEOXYCHORISMATE SYNTHASE COMPONENT 1"/>
    <property type="match status" value="1"/>
</dbReference>
<dbReference type="Gene3D" id="3.30.470.10">
    <property type="match status" value="1"/>
</dbReference>
<dbReference type="InterPro" id="IPR005801">
    <property type="entry name" value="ADC_synthase"/>
</dbReference>
<sequence length="586" mass="67446">MQQTGKLIFDFAFDEQKKKRLVFLDPVDMIVANAKSEVISAMEKIETYTNQGYYAGGYISYEAGEGFDNNLKTSDDFELPLIMMGIYKQPLEKSIDEQECPQTSELFDWEMSTSKKKYLKHVSTIKNSIAQGDTYQVNYTVRLHSNDVVCDHNLYEKLSKAQKANYCAHLQLGRYNIVSASPELFFQLKNGKILTKPMKGTMKRGKSIEEDIRNKQLLSESIKDQAENLMIVDLLRNDISKIAKKGTVNVPKLFNIESYPTVFQMTSTVSAEIEENVGIIDIFKALFPCGSITGAPKQSTMQIIQELENSPREVYCGSIGYITPNQEALFNVAIRTALIDTEQNTMSYGVGGGITWDSDPEAEYLEAWAKAEILKSLNETNIELLETMKYENGHFFLINNHLNRLNKSAEYFNFSISIKEIEQKLYEYAEENLNQKQAYRVRLLANKRGEIKINSTIIPVINEKTNYSFQLAASPINKKNPYYYHKTTFRKMYEKFREELGNAFDILLWNDKEELTEFTMGNLVVKVEGEYWTPPIKSGLLAGTFRQQLIDEKKIKERIISKSELESVDEIWFINSVRGWMQMFQQ</sequence>
<dbReference type="PRINTS" id="PR00095">
    <property type="entry name" value="ANTSNTHASEI"/>
</dbReference>
<accession>A0ABQ5THF3</accession>
<keyword evidence="3" id="KW-1185">Reference proteome</keyword>
<dbReference type="SUPFAM" id="SSF56322">
    <property type="entry name" value="ADC synthase"/>
    <property type="match status" value="1"/>
</dbReference>
<dbReference type="InterPro" id="IPR043132">
    <property type="entry name" value="BCAT-like_C"/>
</dbReference>
<dbReference type="InterPro" id="IPR036038">
    <property type="entry name" value="Aminotransferase-like"/>
</dbReference>
<organism evidence="2 3">
    <name type="scientific">Oceanobacillus kimchii</name>
    <dbReference type="NCBI Taxonomy" id="746691"/>
    <lineage>
        <taxon>Bacteria</taxon>
        <taxon>Bacillati</taxon>
        <taxon>Bacillota</taxon>
        <taxon>Bacilli</taxon>
        <taxon>Bacillales</taxon>
        <taxon>Bacillaceae</taxon>
        <taxon>Oceanobacillus</taxon>
    </lineage>
</organism>
<dbReference type="InterPro" id="IPR043131">
    <property type="entry name" value="BCAT-like_N"/>
</dbReference>
<dbReference type="RefSeq" id="WP_317957776.1">
    <property type="nucleotide sequence ID" value="NZ_BSKO01000001.1"/>
</dbReference>
<dbReference type="Proteomes" id="UP001275436">
    <property type="component" value="Unassembled WGS sequence"/>
</dbReference>
<name>A0ABQ5THF3_9BACI</name>
<dbReference type="InterPro" id="IPR005802">
    <property type="entry name" value="ADC_synth_comp_1"/>
</dbReference>
<reference evidence="2 3" key="1">
    <citation type="submission" date="2023-02" db="EMBL/GenBank/DDBJ databases">
        <title>Oceanobacillus kimchii IFOP_LL358 isolated form Alexandrium catenella lab strain.</title>
        <authorList>
            <person name="Gajardo G."/>
            <person name="Ueki S."/>
            <person name="Maruyama F."/>
        </authorList>
    </citation>
    <scope>NUCLEOTIDE SEQUENCE [LARGE SCALE GENOMIC DNA]</scope>
    <source>
        <strain evidence="2 3">IFOP_LL358</strain>
    </source>
</reference>
<dbReference type="PANTHER" id="PTHR11236">
    <property type="entry name" value="AMINOBENZOATE/ANTHRANILATE SYNTHASE"/>
    <property type="match status" value="1"/>
</dbReference>
<dbReference type="InterPro" id="IPR019999">
    <property type="entry name" value="Anth_synth_I-like"/>
</dbReference>
<evidence type="ECO:0000259" key="1">
    <source>
        <dbReference type="Pfam" id="PF00425"/>
    </source>
</evidence>
<dbReference type="SUPFAM" id="SSF56752">
    <property type="entry name" value="D-aminoacid aminotransferase-like PLP-dependent enzymes"/>
    <property type="match status" value="1"/>
</dbReference>
<proteinExistence type="predicted"/>
<dbReference type="NCBIfam" id="TIGR00553">
    <property type="entry name" value="pabB"/>
    <property type="match status" value="1"/>
</dbReference>
<protein>
    <submittedName>
        <fullName evidence="2">Aminodeoxychorismate synthase, component I</fullName>
    </submittedName>
</protein>
<dbReference type="EMBL" id="BSKO01000001">
    <property type="protein sequence ID" value="GLO65156.1"/>
    <property type="molecule type" value="Genomic_DNA"/>
</dbReference>
<dbReference type="Gene3D" id="3.20.10.10">
    <property type="entry name" value="D-amino Acid Aminotransferase, subunit A, domain 2"/>
    <property type="match status" value="1"/>
</dbReference>
<dbReference type="Pfam" id="PF00425">
    <property type="entry name" value="Chorismate_bind"/>
    <property type="match status" value="1"/>
</dbReference>
<evidence type="ECO:0000313" key="3">
    <source>
        <dbReference type="Proteomes" id="UP001275436"/>
    </source>
</evidence>
<comment type="caution">
    <text evidence="2">The sequence shown here is derived from an EMBL/GenBank/DDBJ whole genome shotgun (WGS) entry which is preliminary data.</text>
</comment>
<dbReference type="InterPro" id="IPR015890">
    <property type="entry name" value="Chorismate_C"/>
</dbReference>
<evidence type="ECO:0000313" key="2">
    <source>
        <dbReference type="EMBL" id="GLO65156.1"/>
    </source>
</evidence>
<dbReference type="Gene3D" id="3.60.120.10">
    <property type="entry name" value="Anthranilate synthase"/>
    <property type="match status" value="1"/>
</dbReference>
<dbReference type="InterPro" id="IPR001544">
    <property type="entry name" value="Aminotrans_IV"/>
</dbReference>
<gene>
    <name evidence="2" type="ORF">MACH08_09400</name>
</gene>
<dbReference type="Pfam" id="PF01063">
    <property type="entry name" value="Aminotran_4"/>
    <property type="match status" value="1"/>
</dbReference>
<feature type="domain" description="Chorismate-utilising enzyme C-terminal" evidence="1">
    <location>
        <begin position="115"/>
        <end position="370"/>
    </location>
</feature>